<keyword evidence="4" id="KW-1185">Reference proteome</keyword>
<dbReference type="InterPro" id="IPR013783">
    <property type="entry name" value="Ig-like_fold"/>
</dbReference>
<evidence type="ECO:0000259" key="2">
    <source>
        <dbReference type="PROSITE" id="PS50093"/>
    </source>
</evidence>
<evidence type="ECO:0000313" key="4">
    <source>
        <dbReference type="Proteomes" id="UP001430700"/>
    </source>
</evidence>
<evidence type="ECO:0000313" key="3">
    <source>
        <dbReference type="EMBL" id="MCC9018052.1"/>
    </source>
</evidence>
<evidence type="ECO:0000256" key="1">
    <source>
        <dbReference type="SAM" id="SignalP"/>
    </source>
</evidence>
<comment type="caution">
    <text evidence="3">The sequence shown here is derived from an EMBL/GenBank/DDBJ whole genome shotgun (WGS) entry which is preliminary data.</text>
</comment>
<dbReference type="Gene3D" id="2.60.40.10">
    <property type="entry name" value="Immunoglobulins"/>
    <property type="match status" value="1"/>
</dbReference>
<feature type="signal peptide" evidence="1">
    <location>
        <begin position="1"/>
        <end position="22"/>
    </location>
</feature>
<accession>A0ABS8LZP0</accession>
<dbReference type="InterPro" id="IPR022409">
    <property type="entry name" value="PKD/Chitinase_dom"/>
</dbReference>
<dbReference type="SMART" id="SM00089">
    <property type="entry name" value="PKD"/>
    <property type="match status" value="1"/>
</dbReference>
<feature type="chain" id="PRO_5046505045" evidence="1">
    <location>
        <begin position="23"/>
        <end position="458"/>
    </location>
</feature>
<reference evidence="3" key="1">
    <citation type="submission" date="2021-11" db="EMBL/GenBank/DDBJ databases">
        <title>Description of novel Flavobacterium species.</title>
        <authorList>
            <person name="Saticioglu I.B."/>
            <person name="Ay H."/>
            <person name="Altun S."/>
            <person name="Duman M."/>
        </authorList>
    </citation>
    <scope>NUCLEOTIDE SEQUENCE</scope>
    <source>
        <strain evidence="3">F-126</strain>
    </source>
</reference>
<name>A0ABS8LZP0_9FLAO</name>
<dbReference type="EMBL" id="JAJJMN010000001">
    <property type="protein sequence ID" value="MCC9018052.1"/>
    <property type="molecule type" value="Genomic_DNA"/>
</dbReference>
<protein>
    <submittedName>
        <fullName evidence="3">PKD domain-containing protein</fullName>
    </submittedName>
</protein>
<dbReference type="InterPro" id="IPR035986">
    <property type="entry name" value="PKD_dom_sf"/>
</dbReference>
<dbReference type="CDD" id="cd00146">
    <property type="entry name" value="PKD"/>
    <property type="match status" value="1"/>
</dbReference>
<dbReference type="SUPFAM" id="SSF49299">
    <property type="entry name" value="PKD domain"/>
    <property type="match status" value="1"/>
</dbReference>
<feature type="domain" description="PKD" evidence="2">
    <location>
        <begin position="28"/>
        <end position="107"/>
    </location>
</feature>
<proteinExistence type="predicted"/>
<dbReference type="Pfam" id="PF18911">
    <property type="entry name" value="PKD_4"/>
    <property type="match status" value="1"/>
</dbReference>
<gene>
    <name evidence="3" type="ORF">LNQ34_09730</name>
</gene>
<dbReference type="PROSITE" id="PS50093">
    <property type="entry name" value="PKD"/>
    <property type="match status" value="1"/>
</dbReference>
<dbReference type="InterPro" id="IPR000601">
    <property type="entry name" value="PKD_dom"/>
</dbReference>
<sequence length="458" mass="51218">MKKILLLSFILLNLLNSCSSDNSETVKPIASFTLSATIVNIGDEIKVTNTATAGAEIVSYTFNFGNDITSTEKEPTFYYSKPGQYSVSLVVKDANGLSTTNTIGVTVNNLYSFPTQNPITTNNDTDVFPIEIGVYENKIFYTEGYRTILTSSPQLYRHVAYDETTKTFTTKMVAQKMANSGHSHTTFLNNGNKIVTMVESLNYIGGREVELNSNWEFIKFGNSGQITYGSIQNNNQYYFYGSYAENPSIEIRNNAGQIISRKTYENTLKNAFIGHLIKTGNTYVAFGGKYAPSTTDAFMNYKPLILFLNENLEITNQKIYETGSLNTSLKEWNNLNGFYKVINLTNGNLALYSHNELRITSPQGEELKLIRFNGSGNIQGLIEVDNGFIVSSARKIEKYDNLGNLTKSISSEGTNHSDFVKKGNVIYFAIARPDLYQNYSLYKVRLGAIDSNLTYHKL</sequence>
<dbReference type="RefSeq" id="WP_229999457.1">
    <property type="nucleotide sequence ID" value="NZ_JAJJMN010000001.1"/>
</dbReference>
<keyword evidence="1" id="KW-0732">Signal</keyword>
<organism evidence="3 4">
    <name type="scientific">Flavobacterium lipolyticum</name>
    <dbReference type="NCBI Taxonomy" id="2893754"/>
    <lineage>
        <taxon>Bacteria</taxon>
        <taxon>Pseudomonadati</taxon>
        <taxon>Bacteroidota</taxon>
        <taxon>Flavobacteriia</taxon>
        <taxon>Flavobacteriales</taxon>
        <taxon>Flavobacteriaceae</taxon>
        <taxon>Flavobacterium</taxon>
    </lineage>
</organism>
<dbReference type="Proteomes" id="UP001430700">
    <property type="component" value="Unassembled WGS sequence"/>
</dbReference>